<keyword evidence="1" id="KW-0732">Signal</keyword>
<proteinExistence type="predicted"/>
<evidence type="ECO:0000313" key="4">
    <source>
        <dbReference type="Proteomes" id="UP000249645"/>
    </source>
</evidence>
<dbReference type="AlphaFoldDB" id="A0A2W5F3J4"/>
<sequence length="186" mass="19866">MKKVLLAMAVSFISIAGFSQERQAGSELSIGLEGGLPLNGWKVNDEIGKFSNFGVGATAKYAYNFDESIAATLQSGYIYFFGKNLQGTGVKVKTSQIPVKAGIRFSMGKFYAEPQLGVSFLHQSLSAPVTEFDGISGSTSAFTYAGNIGVMASQNFDISLRYEGFSKDGNAGFLGLRLAYTFPLGK</sequence>
<dbReference type="Proteomes" id="UP000249645">
    <property type="component" value="Unassembled WGS sequence"/>
</dbReference>
<evidence type="ECO:0000256" key="1">
    <source>
        <dbReference type="ARBA" id="ARBA00022729"/>
    </source>
</evidence>
<dbReference type="SUPFAM" id="SSF56925">
    <property type="entry name" value="OMPA-like"/>
    <property type="match status" value="1"/>
</dbReference>
<evidence type="ECO:0000313" key="3">
    <source>
        <dbReference type="EMBL" id="PZP49353.1"/>
    </source>
</evidence>
<evidence type="ECO:0000259" key="2">
    <source>
        <dbReference type="Pfam" id="PF13505"/>
    </source>
</evidence>
<name>A0A2W5F3J4_9SPHI</name>
<organism evidence="3 4">
    <name type="scientific">Pseudopedobacter saltans</name>
    <dbReference type="NCBI Taxonomy" id="151895"/>
    <lineage>
        <taxon>Bacteria</taxon>
        <taxon>Pseudomonadati</taxon>
        <taxon>Bacteroidota</taxon>
        <taxon>Sphingobacteriia</taxon>
        <taxon>Sphingobacteriales</taxon>
        <taxon>Sphingobacteriaceae</taxon>
        <taxon>Pseudopedobacter</taxon>
    </lineage>
</organism>
<dbReference type="EMBL" id="QFOI01000115">
    <property type="protein sequence ID" value="PZP49353.1"/>
    <property type="molecule type" value="Genomic_DNA"/>
</dbReference>
<dbReference type="InterPro" id="IPR027385">
    <property type="entry name" value="Beta-barrel_OMP"/>
</dbReference>
<protein>
    <recommendedName>
        <fullName evidence="2">Outer membrane protein beta-barrel domain-containing protein</fullName>
    </recommendedName>
</protein>
<feature type="domain" description="Outer membrane protein beta-barrel" evidence="2">
    <location>
        <begin position="11"/>
        <end position="182"/>
    </location>
</feature>
<dbReference type="InterPro" id="IPR011250">
    <property type="entry name" value="OMP/PagP_B-barrel"/>
</dbReference>
<reference evidence="3 4" key="1">
    <citation type="submission" date="2017-11" db="EMBL/GenBank/DDBJ databases">
        <title>Infants hospitalized years apart are colonized by the same room-sourced microbial strains.</title>
        <authorList>
            <person name="Brooks B."/>
            <person name="Olm M.R."/>
            <person name="Firek B.A."/>
            <person name="Baker R."/>
            <person name="Thomas B.C."/>
            <person name="Morowitz M.J."/>
            <person name="Banfield J.F."/>
        </authorList>
    </citation>
    <scope>NUCLEOTIDE SEQUENCE [LARGE SCALE GENOMIC DNA]</scope>
    <source>
        <strain evidence="3">S2_009_000_R2_76</strain>
    </source>
</reference>
<dbReference type="Pfam" id="PF13505">
    <property type="entry name" value="OMP_b-brl"/>
    <property type="match status" value="1"/>
</dbReference>
<gene>
    <name evidence="3" type="ORF">DI598_08025</name>
</gene>
<comment type="caution">
    <text evidence="3">The sequence shown here is derived from an EMBL/GenBank/DDBJ whole genome shotgun (WGS) entry which is preliminary data.</text>
</comment>
<accession>A0A2W5F3J4</accession>